<protein>
    <submittedName>
        <fullName evidence="2">MFS family permease</fullName>
    </submittedName>
</protein>
<dbReference type="EMBL" id="JACIER010000020">
    <property type="protein sequence ID" value="MBB4045930.1"/>
    <property type="molecule type" value="Genomic_DNA"/>
</dbReference>
<evidence type="ECO:0000313" key="3">
    <source>
        <dbReference type="Proteomes" id="UP000560658"/>
    </source>
</evidence>
<feature type="transmembrane region" description="Helical" evidence="1">
    <location>
        <begin position="40"/>
        <end position="64"/>
    </location>
</feature>
<feature type="transmembrane region" description="Helical" evidence="1">
    <location>
        <begin position="76"/>
        <end position="107"/>
    </location>
</feature>
<keyword evidence="1" id="KW-1133">Transmembrane helix</keyword>
<feature type="transmembrane region" description="Helical" evidence="1">
    <location>
        <begin position="165"/>
        <end position="188"/>
    </location>
</feature>
<evidence type="ECO:0000256" key="1">
    <source>
        <dbReference type="SAM" id="Phobius"/>
    </source>
</evidence>
<sequence>MESQKPKIALYKKRSFGDKLNASFDFIKENWKIILKFTTYLLLPLSLIQALSLNGLMGGAFSLMQQAEGGNATVPAIGIAFFINYGVYILLTMIGTMLLSSLLYGLIHTYNEREERLQGVTLGMLKPLLFRNLKKMLIIFLMGFALGILIVLVLVILIMLTPFTLIFTIPAAIAVMLPFALWTPIYLLEEITVIGALKKAFRLGFATWGGIFLMALVMGLVANILQGVTMMPWYIATLVKYFFAMSDAGSGATVSVGYSFFLYILGIIQTFGVYLAMIFSVVGLVYQYGHASEVVDSVTVEDDIDKFNEL</sequence>
<keyword evidence="1" id="KW-0472">Membrane</keyword>
<accession>A0A840D1H4</accession>
<gene>
    <name evidence="2" type="ORF">GGR06_003755</name>
</gene>
<feature type="transmembrane region" description="Helical" evidence="1">
    <location>
        <begin position="200"/>
        <end position="225"/>
    </location>
</feature>
<comment type="caution">
    <text evidence="2">The sequence shown here is derived from an EMBL/GenBank/DDBJ whole genome shotgun (WGS) entry which is preliminary data.</text>
</comment>
<proteinExistence type="predicted"/>
<dbReference type="AlphaFoldDB" id="A0A840D1H4"/>
<dbReference type="RefSeq" id="WP_183209420.1">
    <property type="nucleotide sequence ID" value="NZ_JACIER010000020.1"/>
</dbReference>
<reference evidence="2" key="1">
    <citation type="submission" date="2020-08" db="EMBL/GenBank/DDBJ databases">
        <title>Genomic Encyclopedia of Type Strains, Phase IV (KMG-IV): sequencing the most valuable type-strain genomes for metagenomic binning, comparative biology and taxonomic classification.</title>
        <authorList>
            <person name="Goeker M."/>
        </authorList>
    </citation>
    <scope>NUCLEOTIDE SEQUENCE [LARGE SCALE GENOMIC DNA]</scope>
    <source>
        <strain evidence="2">DSM 105720</strain>
    </source>
</reference>
<evidence type="ECO:0000313" key="2">
    <source>
        <dbReference type="EMBL" id="MBB4045930.1"/>
    </source>
</evidence>
<name>A0A840D1H4_9BACE</name>
<keyword evidence="3" id="KW-1185">Reference proteome</keyword>
<dbReference type="Proteomes" id="UP000560658">
    <property type="component" value="Unassembled WGS sequence"/>
</dbReference>
<feature type="transmembrane region" description="Helical" evidence="1">
    <location>
        <begin position="260"/>
        <end position="286"/>
    </location>
</feature>
<organism evidence="2 3">
    <name type="scientific">Bacteroides reticulotermitis</name>
    <dbReference type="NCBI Taxonomy" id="1133319"/>
    <lineage>
        <taxon>Bacteria</taxon>
        <taxon>Pseudomonadati</taxon>
        <taxon>Bacteroidota</taxon>
        <taxon>Bacteroidia</taxon>
        <taxon>Bacteroidales</taxon>
        <taxon>Bacteroidaceae</taxon>
        <taxon>Bacteroides</taxon>
    </lineage>
</organism>
<keyword evidence="1" id="KW-0812">Transmembrane</keyword>
<feature type="transmembrane region" description="Helical" evidence="1">
    <location>
        <begin position="136"/>
        <end position="159"/>
    </location>
</feature>